<organism evidence="2 3">
    <name type="scientific">Micromonospora olivasterospora</name>
    <dbReference type="NCBI Taxonomy" id="1880"/>
    <lineage>
        <taxon>Bacteria</taxon>
        <taxon>Bacillati</taxon>
        <taxon>Actinomycetota</taxon>
        <taxon>Actinomycetes</taxon>
        <taxon>Micromonosporales</taxon>
        <taxon>Micromonosporaceae</taxon>
        <taxon>Micromonospora</taxon>
    </lineage>
</organism>
<feature type="compositionally biased region" description="Basic and acidic residues" evidence="1">
    <location>
        <begin position="1"/>
        <end position="11"/>
    </location>
</feature>
<feature type="compositionally biased region" description="Gly residues" evidence="1">
    <location>
        <begin position="93"/>
        <end position="108"/>
    </location>
</feature>
<evidence type="ECO:0000256" key="1">
    <source>
        <dbReference type="SAM" id="MobiDB-lite"/>
    </source>
</evidence>
<gene>
    <name evidence="2" type="ORF">JD77_04013</name>
</gene>
<dbReference type="AlphaFoldDB" id="A0A562IDD3"/>
<evidence type="ECO:0000313" key="3">
    <source>
        <dbReference type="Proteomes" id="UP000319825"/>
    </source>
</evidence>
<feature type="region of interest" description="Disordered" evidence="1">
    <location>
        <begin position="1"/>
        <end position="21"/>
    </location>
</feature>
<dbReference type="Proteomes" id="UP000319825">
    <property type="component" value="Unassembled WGS sequence"/>
</dbReference>
<proteinExistence type="predicted"/>
<name>A0A562IDD3_MICOL</name>
<comment type="caution">
    <text evidence="2">The sequence shown here is derived from an EMBL/GenBank/DDBJ whole genome shotgun (WGS) entry which is preliminary data.</text>
</comment>
<protein>
    <submittedName>
        <fullName evidence="2">Uncharacterized protein</fullName>
    </submittedName>
</protein>
<feature type="region of interest" description="Disordered" evidence="1">
    <location>
        <begin position="87"/>
        <end position="111"/>
    </location>
</feature>
<reference evidence="2 3" key="1">
    <citation type="submission" date="2019-07" db="EMBL/GenBank/DDBJ databases">
        <title>R&amp;d 2014.</title>
        <authorList>
            <person name="Klenk H.-P."/>
        </authorList>
    </citation>
    <scope>NUCLEOTIDE SEQUENCE [LARGE SCALE GENOMIC DNA]</scope>
    <source>
        <strain evidence="2 3">DSM 43868</strain>
    </source>
</reference>
<keyword evidence="3" id="KW-1185">Reference proteome</keyword>
<dbReference type="EMBL" id="VLKE01000001">
    <property type="protein sequence ID" value="TWH69011.1"/>
    <property type="molecule type" value="Genomic_DNA"/>
</dbReference>
<accession>A0A562IDD3</accession>
<sequence>MAGEGRRDRRPVGAGREQVPATAVVFTTPRRVCLARQANRPEPAPAEWKDLEEFLFARAMEHDSPKLLFRLACDYLLSSRLIRPGGDPATAAGGCGSGPGPGPDGDVGAGAAPSQAVALATPDRAASAQGVLLGFAEVGAGGEVVCDLAGDLHADRLRQRVRPARAVRAD</sequence>
<evidence type="ECO:0000313" key="2">
    <source>
        <dbReference type="EMBL" id="TWH69011.1"/>
    </source>
</evidence>